<evidence type="ECO:0000313" key="6">
    <source>
        <dbReference type="Proteomes" id="UP000013085"/>
    </source>
</evidence>
<dbReference type="PANTHER" id="PTHR43280">
    <property type="entry name" value="ARAC-FAMILY TRANSCRIPTIONAL REGULATOR"/>
    <property type="match status" value="1"/>
</dbReference>
<dbReference type="PANTHER" id="PTHR43280:SF30">
    <property type="entry name" value="MMSAB OPERON REGULATORY PROTEIN"/>
    <property type="match status" value="1"/>
</dbReference>
<dbReference type="Gene3D" id="1.10.10.60">
    <property type="entry name" value="Homeodomain-like"/>
    <property type="match status" value="2"/>
</dbReference>
<keyword evidence="3" id="KW-0804">Transcription</keyword>
<feature type="domain" description="HTH araC/xylS-type" evidence="4">
    <location>
        <begin position="178"/>
        <end position="276"/>
    </location>
</feature>
<keyword evidence="2" id="KW-0238">DNA-binding</keyword>
<evidence type="ECO:0000313" key="5">
    <source>
        <dbReference type="EMBL" id="ENZ05425.1"/>
    </source>
</evidence>
<dbReference type="SMART" id="SM00342">
    <property type="entry name" value="HTH_ARAC"/>
    <property type="match status" value="1"/>
</dbReference>
<comment type="caution">
    <text evidence="5">The sequence shown here is derived from an EMBL/GenBank/DDBJ whole genome shotgun (WGS) entry which is preliminary data.</text>
</comment>
<dbReference type="PRINTS" id="PR00032">
    <property type="entry name" value="HTHARAC"/>
</dbReference>
<keyword evidence="1" id="KW-0805">Transcription regulation</keyword>
<evidence type="ECO:0000259" key="4">
    <source>
        <dbReference type="PROSITE" id="PS01124"/>
    </source>
</evidence>
<proteinExistence type="predicted"/>
<organism evidence="5 6">
    <name type="scientific">[Clostridium] clostridioforme 90A8</name>
    <dbReference type="NCBI Taxonomy" id="999408"/>
    <lineage>
        <taxon>Bacteria</taxon>
        <taxon>Bacillati</taxon>
        <taxon>Bacillota</taxon>
        <taxon>Clostridia</taxon>
        <taxon>Lachnospirales</taxon>
        <taxon>Lachnospiraceae</taxon>
        <taxon>Enterocloster</taxon>
    </lineage>
</organism>
<dbReference type="Pfam" id="PF12833">
    <property type="entry name" value="HTH_18"/>
    <property type="match status" value="1"/>
</dbReference>
<evidence type="ECO:0000256" key="2">
    <source>
        <dbReference type="ARBA" id="ARBA00023125"/>
    </source>
</evidence>
<name>A0A0E2HF26_9FIRM</name>
<dbReference type="InterPro" id="IPR037923">
    <property type="entry name" value="HTH-like"/>
</dbReference>
<dbReference type="InterPro" id="IPR009057">
    <property type="entry name" value="Homeodomain-like_sf"/>
</dbReference>
<dbReference type="EMBL" id="AGYR01000079">
    <property type="protein sequence ID" value="ENZ05425.1"/>
    <property type="molecule type" value="Genomic_DNA"/>
</dbReference>
<evidence type="ECO:0000256" key="1">
    <source>
        <dbReference type="ARBA" id="ARBA00023015"/>
    </source>
</evidence>
<dbReference type="GO" id="GO:0043565">
    <property type="term" value="F:sequence-specific DNA binding"/>
    <property type="evidence" value="ECO:0007669"/>
    <property type="project" value="InterPro"/>
</dbReference>
<dbReference type="SUPFAM" id="SSF46689">
    <property type="entry name" value="Homeodomain-like"/>
    <property type="match status" value="2"/>
</dbReference>
<evidence type="ECO:0000256" key="3">
    <source>
        <dbReference type="ARBA" id="ARBA00023163"/>
    </source>
</evidence>
<dbReference type="RefSeq" id="WP_002584891.1">
    <property type="nucleotide sequence ID" value="NZ_KB851001.1"/>
</dbReference>
<dbReference type="PATRIC" id="fig|999408.3.peg.6044"/>
<dbReference type="InterPro" id="IPR020449">
    <property type="entry name" value="Tscrpt_reg_AraC-type_HTH"/>
</dbReference>
<dbReference type="HOGENOM" id="CLU_000445_88_6_9"/>
<sequence>MINVSGHLRNERRTTGFADYSSPLSINCCGMQIFKTKDYSQNRSAGRVDYQLIYIHKGAGHYYLNKEWKALGAGNILLFQPQEPQTYSYFAKDHPEIYWIHFTGYDCKNIIKKYNLHNFYIGEHPLLKTLFQETIMELQLKKTFWEDVVLSNFLQILAIIARAHQQILSPLGNDFSIDCLVMQLNQKYKENWNVQLMAQYCKLSVGYFSHIFKKRMGVAPMRYLTELRVNKAKELIATNTMNLSTIAPLVGYSDPLYFSRVFKKTTGIPPTEFQQSLLASNTPEWWPDR</sequence>
<dbReference type="InterPro" id="IPR018060">
    <property type="entry name" value="HTH_AraC"/>
</dbReference>
<dbReference type="Proteomes" id="UP000013085">
    <property type="component" value="Unassembled WGS sequence"/>
</dbReference>
<dbReference type="InterPro" id="IPR003313">
    <property type="entry name" value="AraC-bd"/>
</dbReference>
<dbReference type="AlphaFoldDB" id="A0A0E2HF26"/>
<gene>
    <name evidence="5" type="ORF">HMPREF1090_05639</name>
</gene>
<dbReference type="Gene3D" id="2.60.120.280">
    <property type="entry name" value="Regulatory protein AraC"/>
    <property type="match status" value="1"/>
</dbReference>
<accession>A0A0E2HF26</accession>
<dbReference type="GeneID" id="57961783"/>
<dbReference type="SUPFAM" id="SSF51215">
    <property type="entry name" value="Regulatory protein AraC"/>
    <property type="match status" value="1"/>
</dbReference>
<protein>
    <recommendedName>
        <fullName evidence="4">HTH araC/xylS-type domain-containing protein</fullName>
    </recommendedName>
</protein>
<dbReference type="PROSITE" id="PS01124">
    <property type="entry name" value="HTH_ARAC_FAMILY_2"/>
    <property type="match status" value="1"/>
</dbReference>
<reference evidence="5 6" key="1">
    <citation type="submission" date="2013-01" db="EMBL/GenBank/DDBJ databases">
        <title>The Genome Sequence of Clostridium clostridioforme 90A8.</title>
        <authorList>
            <consortium name="The Broad Institute Genome Sequencing Platform"/>
            <person name="Earl A."/>
            <person name="Ward D."/>
            <person name="Feldgarden M."/>
            <person name="Gevers D."/>
            <person name="Courvalin P."/>
            <person name="Lambert T."/>
            <person name="Walker B."/>
            <person name="Young S.K."/>
            <person name="Zeng Q."/>
            <person name="Gargeya S."/>
            <person name="Fitzgerald M."/>
            <person name="Haas B."/>
            <person name="Abouelleil A."/>
            <person name="Alvarado L."/>
            <person name="Arachchi H.M."/>
            <person name="Berlin A.M."/>
            <person name="Chapman S.B."/>
            <person name="Dewar J."/>
            <person name="Goldberg J."/>
            <person name="Griggs A."/>
            <person name="Gujja S."/>
            <person name="Hansen M."/>
            <person name="Howarth C."/>
            <person name="Imamovic A."/>
            <person name="Larimer J."/>
            <person name="McCowan C."/>
            <person name="Murphy C."/>
            <person name="Neiman D."/>
            <person name="Pearson M."/>
            <person name="Priest M."/>
            <person name="Roberts A."/>
            <person name="Saif S."/>
            <person name="Shea T."/>
            <person name="Sisk P."/>
            <person name="Sykes S."/>
            <person name="Wortman J."/>
            <person name="Nusbaum C."/>
            <person name="Birren B."/>
        </authorList>
    </citation>
    <scope>NUCLEOTIDE SEQUENCE [LARGE SCALE GENOMIC DNA]</scope>
    <source>
        <strain evidence="5 6">90A8</strain>
    </source>
</reference>
<dbReference type="GO" id="GO:0003700">
    <property type="term" value="F:DNA-binding transcription factor activity"/>
    <property type="evidence" value="ECO:0007669"/>
    <property type="project" value="InterPro"/>
</dbReference>
<dbReference type="Pfam" id="PF02311">
    <property type="entry name" value="AraC_binding"/>
    <property type="match status" value="1"/>
</dbReference>